<protein>
    <submittedName>
        <fullName evidence="2">Uncharacterized protein</fullName>
    </submittedName>
</protein>
<dbReference type="RefSeq" id="WP_368639716.1">
    <property type="nucleotide sequence ID" value="NZ_CP158254.1"/>
</dbReference>
<evidence type="ECO:0000256" key="1">
    <source>
        <dbReference type="SAM" id="MobiDB-lite"/>
    </source>
</evidence>
<accession>A0AB39CZE6</accession>
<dbReference type="AlphaFoldDB" id="A0AB39CZE6"/>
<name>A0AB39CZE6_9BURK</name>
<organism evidence="2">
    <name type="scientific">Castellaniella ginsengisoli</name>
    <dbReference type="NCBI Taxonomy" id="546114"/>
    <lineage>
        <taxon>Bacteria</taxon>
        <taxon>Pseudomonadati</taxon>
        <taxon>Pseudomonadota</taxon>
        <taxon>Betaproteobacteria</taxon>
        <taxon>Burkholderiales</taxon>
        <taxon>Alcaligenaceae</taxon>
        <taxon>Castellaniella</taxon>
    </lineage>
</organism>
<feature type="region of interest" description="Disordered" evidence="1">
    <location>
        <begin position="1"/>
        <end position="37"/>
    </location>
</feature>
<sequence length="69" mass="7859">MPRAPAGLRVVTAKEQRQASDCHHEAEKKQKPQECHSHVGASKTIFVRHPEMSSVYRKALISKDFPMNF</sequence>
<gene>
    <name evidence="2" type="ORF">ABRZ04_12905</name>
</gene>
<dbReference type="EMBL" id="CP158254">
    <property type="protein sequence ID" value="XDJ47184.1"/>
    <property type="molecule type" value="Genomic_DNA"/>
</dbReference>
<evidence type="ECO:0000313" key="2">
    <source>
        <dbReference type="EMBL" id="XDJ47184.1"/>
    </source>
</evidence>
<feature type="compositionally biased region" description="Basic and acidic residues" evidence="1">
    <location>
        <begin position="12"/>
        <end position="37"/>
    </location>
</feature>
<reference evidence="2" key="1">
    <citation type="submission" date="2024-05" db="EMBL/GenBank/DDBJ databases">
        <authorList>
            <person name="Luo Y.-C."/>
            <person name="Nicholds J."/>
            <person name="Mortimer T."/>
            <person name="Maboni G."/>
        </authorList>
    </citation>
    <scope>NUCLEOTIDE SEQUENCE</scope>
    <source>
        <strain evidence="2">151836</strain>
    </source>
</reference>
<proteinExistence type="predicted"/>